<dbReference type="PANTHER" id="PTHR24220">
    <property type="entry name" value="IMPORT ATP-BINDING PROTEIN"/>
    <property type="match status" value="1"/>
</dbReference>
<dbReference type="PROSITE" id="PS00211">
    <property type="entry name" value="ABC_TRANSPORTER_1"/>
    <property type="match status" value="1"/>
</dbReference>
<evidence type="ECO:0000256" key="2">
    <source>
        <dbReference type="ARBA" id="ARBA00022475"/>
    </source>
</evidence>
<dbReference type="Proteomes" id="UP001156903">
    <property type="component" value="Unassembled WGS sequence"/>
</dbReference>
<sequence>MSLRVHGLAKRYGEVPVFAHVDLAVAPGEFVAIVGESGVGKSSLLNCLAALDGWDAGSITWDGTDLGTLNEAQRAHWRREHLGFVFQAFHVLPHLDVAQNVALPLLLLNRPEPARVAAMLEAVGLAGLGARLPAQLSGGQLQRVAIARALVHRPRLILADEPTGNLDPATATRIMDLLIAQSRAHGTALVLVTHAATAAGRADRVLHLRAGGLVPERGEQTTGAMAESPSTATESGRREPDRLQTWLPESRP</sequence>
<keyword evidence="3" id="KW-0547">Nucleotide-binding</keyword>
<feature type="compositionally biased region" description="Polar residues" evidence="5">
    <location>
        <begin position="220"/>
        <end position="234"/>
    </location>
</feature>
<evidence type="ECO:0000256" key="4">
    <source>
        <dbReference type="ARBA" id="ARBA00022840"/>
    </source>
</evidence>
<keyword evidence="1" id="KW-0813">Transport</keyword>
<dbReference type="SMART" id="SM00382">
    <property type="entry name" value="AAA"/>
    <property type="match status" value="1"/>
</dbReference>
<keyword evidence="4" id="KW-0067">ATP-binding</keyword>
<keyword evidence="8" id="KW-1185">Reference proteome</keyword>
<protein>
    <submittedName>
        <fullName evidence="7">ABC transporter</fullName>
    </submittedName>
</protein>
<dbReference type="InterPro" id="IPR017911">
    <property type="entry name" value="MacB-like_ATP-bd"/>
</dbReference>
<evidence type="ECO:0000256" key="3">
    <source>
        <dbReference type="ARBA" id="ARBA00022741"/>
    </source>
</evidence>
<dbReference type="PROSITE" id="PS50893">
    <property type="entry name" value="ABC_TRANSPORTER_2"/>
    <property type="match status" value="1"/>
</dbReference>
<reference evidence="8" key="1">
    <citation type="journal article" date="2019" name="Int. J. Syst. Evol. Microbiol.">
        <title>The Global Catalogue of Microorganisms (GCM) 10K type strain sequencing project: providing services to taxonomists for standard genome sequencing and annotation.</title>
        <authorList>
            <consortium name="The Broad Institute Genomics Platform"/>
            <consortium name="The Broad Institute Genome Sequencing Center for Infectious Disease"/>
            <person name="Wu L."/>
            <person name="Ma J."/>
        </authorList>
    </citation>
    <scope>NUCLEOTIDE SEQUENCE [LARGE SCALE GENOMIC DNA]</scope>
    <source>
        <strain evidence="8">NBRC 109341</strain>
    </source>
</reference>
<evidence type="ECO:0000256" key="5">
    <source>
        <dbReference type="SAM" id="MobiDB-lite"/>
    </source>
</evidence>
<comment type="caution">
    <text evidence="7">The sequence shown here is derived from an EMBL/GenBank/DDBJ whole genome shotgun (WGS) entry which is preliminary data.</text>
</comment>
<dbReference type="SUPFAM" id="SSF52540">
    <property type="entry name" value="P-loop containing nucleoside triphosphate hydrolases"/>
    <property type="match status" value="1"/>
</dbReference>
<feature type="domain" description="ABC transporter" evidence="6">
    <location>
        <begin position="3"/>
        <end position="235"/>
    </location>
</feature>
<evidence type="ECO:0000259" key="6">
    <source>
        <dbReference type="PROSITE" id="PS50893"/>
    </source>
</evidence>
<evidence type="ECO:0000256" key="1">
    <source>
        <dbReference type="ARBA" id="ARBA00022448"/>
    </source>
</evidence>
<dbReference type="EMBL" id="BSPB01000007">
    <property type="protein sequence ID" value="GLS13849.1"/>
    <property type="molecule type" value="Genomic_DNA"/>
</dbReference>
<dbReference type="InterPro" id="IPR015854">
    <property type="entry name" value="ABC_transpr_LolD-like"/>
</dbReference>
<dbReference type="InterPro" id="IPR027417">
    <property type="entry name" value="P-loop_NTPase"/>
</dbReference>
<keyword evidence="2" id="KW-1003">Cell membrane</keyword>
<dbReference type="Pfam" id="PF00005">
    <property type="entry name" value="ABC_tran"/>
    <property type="match status" value="1"/>
</dbReference>
<dbReference type="InterPro" id="IPR003439">
    <property type="entry name" value="ABC_transporter-like_ATP-bd"/>
</dbReference>
<evidence type="ECO:0000313" key="8">
    <source>
        <dbReference type="Proteomes" id="UP001156903"/>
    </source>
</evidence>
<dbReference type="CDD" id="cd03255">
    <property type="entry name" value="ABC_MJ0796_LolCDE_FtsE"/>
    <property type="match status" value="1"/>
</dbReference>
<dbReference type="Gene3D" id="3.40.50.300">
    <property type="entry name" value="P-loop containing nucleotide triphosphate hydrolases"/>
    <property type="match status" value="1"/>
</dbReference>
<accession>A0ABQ6C2B7</accession>
<dbReference type="RefSeq" id="WP_284307145.1">
    <property type="nucleotide sequence ID" value="NZ_BSPB01000007.1"/>
</dbReference>
<proteinExistence type="predicted"/>
<organism evidence="7 8">
    <name type="scientific">Hydrogenophaga electricum</name>
    <dbReference type="NCBI Taxonomy" id="1230953"/>
    <lineage>
        <taxon>Bacteria</taxon>
        <taxon>Pseudomonadati</taxon>
        <taxon>Pseudomonadota</taxon>
        <taxon>Betaproteobacteria</taxon>
        <taxon>Burkholderiales</taxon>
        <taxon>Comamonadaceae</taxon>
        <taxon>Hydrogenophaga</taxon>
    </lineage>
</organism>
<keyword evidence="2" id="KW-0472">Membrane</keyword>
<feature type="region of interest" description="Disordered" evidence="5">
    <location>
        <begin position="214"/>
        <end position="252"/>
    </location>
</feature>
<evidence type="ECO:0000313" key="7">
    <source>
        <dbReference type="EMBL" id="GLS13849.1"/>
    </source>
</evidence>
<name>A0ABQ6C2B7_9BURK</name>
<dbReference type="InterPro" id="IPR003593">
    <property type="entry name" value="AAA+_ATPase"/>
</dbReference>
<gene>
    <name evidence="7" type="ORF">GCM10007935_12790</name>
</gene>
<dbReference type="InterPro" id="IPR017871">
    <property type="entry name" value="ABC_transporter-like_CS"/>
</dbReference>